<accession>A0A2I0BDB7</accession>
<proteinExistence type="inferred from homology"/>
<keyword evidence="10" id="KW-0560">Oxidoreductase</keyword>
<evidence type="ECO:0000259" key="15">
    <source>
        <dbReference type="PROSITE" id="PS51296"/>
    </source>
</evidence>
<dbReference type="Gene3D" id="3.90.380.10">
    <property type="entry name" value="Naphthalene 1,2-dioxygenase Alpha Subunit, Chain A, domain 1"/>
    <property type="match status" value="1"/>
</dbReference>
<comment type="pathway">
    <text evidence="3">Amine and polyamine biosynthesis; betaine biosynthesis via choline pathway; betaine aldehyde from choline (monooxygenase route): step 1/1.</text>
</comment>
<dbReference type="EMBL" id="KZ451889">
    <property type="protein sequence ID" value="PKA65791.1"/>
    <property type="molecule type" value="Genomic_DNA"/>
</dbReference>
<dbReference type="PANTHER" id="PTHR43756">
    <property type="entry name" value="CHOLINE MONOOXYGENASE, CHLOROPLASTIC"/>
    <property type="match status" value="1"/>
</dbReference>
<dbReference type="InterPro" id="IPR001663">
    <property type="entry name" value="Rng_hydr_dOase-A"/>
</dbReference>
<keyword evidence="16" id="KW-0503">Monooxygenase</keyword>
<evidence type="ECO:0000256" key="10">
    <source>
        <dbReference type="ARBA" id="ARBA00023002"/>
    </source>
</evidence>
<evidence type="ECO:0000256" key="3">
    <source>
        <dbReference type="ARBA" id="ARBA00004866"/>
    </source>
</evidence>
<evidence type="ECO:0000256" key="5">
    <source>
        <dbReference type="ARBA" id="ARBA00012763"/>
    </source>
</evidence>
<keyword evidence="12" id="KW-0411">Iron-sulfur</keyword>
<dbReference type="PANTHER" id="PTHR43756:SF5">
    <property type="entry name" value="CHOLINE MONOOXYGENASE, CHLOROPLASTIC"/>
    <property type="match status" value="1"/>
</dbReference>
<dbReference type="Gene3D" id="2.102.10.10">
    <property type="entry name" value="Rieske [2Fe-2S] iron-sulphur domain"/>
    <property type="match status" value="1"/>
</dbReference>
<evidence type="ECO:0000256" key="4">
    <source>
        <dbReference type="ARBA" id="ARBA00010848"/>
    </source>
</evidence>
<comment type="cofactor">
    <cofactor evidence="13">
        <name>[2Fe-2S] cluster</name>
        <dbReference type="ChEBI" id="CHEBI:190135"/>
    </cofactor>
</comment>
<comment type="function">
    <text evidence="2">Catalyzes the first step of the osmoprotectant glycine betaine synthesis.</text>
</comment>
<dbReference type="GO" id="GO:0019133">
    <property type="term" value="F:choline monooxygenase activity"/>
    <property type="evidence" value="ECO:0007669"/>
    <property type="project" value="UniProtKB-EC"/>
</dbReference>
<evidence type="ECO:0000256" key="14">
    <source>
        <dbReference type="ARBA" id="ARBA00049097"/>
    </source>
</evidence>
<sequence length="316" mass="35449">MAAAGALFVLAPTNTLNPRTLNLLSCSSLSGHRAPSSRAPHSRSTQQIWAEEVSSGGSGAVGYVRLMLDEFDPTIPLPEALTPPSFWYTDPSFLDLEFERVFFRGWQVAGCADQVKNPRDFFTGRQQIGECRICGLSGYKWRAFHNVCRHHASILAFGSGKKSCFECLYHGWTYGLDGMLLRATRITGMKNFNKNDFGLLPLNVATWGPFVLVNADNYMPVKQKTSSEEVGKVWLGSTSEFLSSNGIDTSLEYLCRRQYTIECNWKVFCDNYLDGGYHVIYAHGGLASGLKLDSYTTHVWTLFNYFILLMDFTFLL</sequence>
<dbReference type="STRING" id="1088818.A0A2I0BDB7"/>
<evidence type="ECO:0000256" key="13">
    <source>
        <dbReference type="ARBA" id="ARBA00034078"/>
    </source>
</evidence>
<comment type="cofactor">
    <cofactor evidence="1">
        <name>Fe cation</name>
        <dbReference type="ChEBI" id="CHEBI:24875"/>
    </cofactor>
</comment>
<evidence type="ECO:0000313" key="17">
    <source>
        <dbReference type="Proteomes" id="UP000236161"/>
    </source>
</evidence>
<gene>
    <name evidence="16" type="ORF">AXF42_Ash017316</name>
</gene>
<dbReference type="GO" id="GO:0051537">
    <property type="term" value="F:2 iron, 2 sulfur cluster binding"/>
    <property type="evidence" value="ECO:0007669"/>
    <property type="project" value="UniProtKB-KW"/>
</dbReference>
<evidence type="ECO:0000256" key="9">
    <source>
        <dbReference type="ARBA" id="ARBA00022946"/>
    </source>
</evidence>
<keyword evidence="11" id="KW-0408">Iron</keyword>
<evidence type="ECO:0000256" key="2">
    <source>
        <dbReference type="ARBA" id="ARBA00002149"/>
    </source>
</evidence>
<keyword evidence="8" id="KW-0479">Metal-binding</keyword>
<evidence type="ECO:0000256" key="12">
    <source>
        <dbReference type="ARBA" id="ARBA00023014"/>
    </source>
</evidence>
<dbReference type="UniPathway" id="UPA00529">
    <property type="reaction ID" value="UER00430"/>
</dbReference>
<dbReference type="PRINTS" id="PR00090">
    <property type="entry name" value="RNGDIOXGNASE"/>
</dbReference>
<dbReference type="Pfam" id="PF00355">
    <property type="entry name" value="Rieske"/>
    <property type="match status" value="1"/>
</dbReference>
<dbReference type="InterPro" id="IPR017941">
    <property type="entry name" value="Rieske_2Fe-2S"/>
</dbReference>
<organism evidence="16 17">
    <name type="scientific">Apostasia shenzhenica</name>
    <dbReference type="NCBI Taxonomy" id="1088818"/>
    <lineage>
        <taxon>Eukaryota</taxon>
        <taxon>Viridiplantae</taxon>
        <taxon>Streptophyta</taxon>
        <taxon>Embryophyta</taxon>
        <taxon>Tracheophyta</taxon>
        <taxon>Spermatophyta</taxon>
        <taxon>Magnoliopsida</taxon>
        <taxon>Liliopsida</taxon>
        <taxon>Asparagales</taxon>
        <taxon>Orchidaceae</taxon>
        <taxon>Apostasioideae</taxon>
        <taxon>Apostasia</taxon>
    </lineage>
</organism>
<dbReference type="SUPFAM" id="SSF55961">
    <property type="entry name" value="Bet v1-like"/>
    <property type="match status" value="1"/>
</dbReference>
<dbReference type="InterPro" id="IPR036922">
    <property type="entry name" value="Rieske_2Fe-2S_sf"/>
</dbReference>
<dbReference type="Pfam" id="PF00848">
    <property type="entry name" value="Ring_hydroxyl_A"/>
    <property type="match status" value="1"/>
</dbReference>
<dbReference type="PROSITE" id="PS51296">
    <property type="entry name" value="RIESKE"/>
    <property type="match status" value="1"/>
</dbReference>
<dbReference type="InterPro" id="IPR015879">
    <property type="entry name" value="Ring_hydroxy_dOase_asu_C_dom"/>
</dbReference>
<protein>
    <recommendedName>
        <fullName evidence="6">Choline monooxygenase, chloroplastic</fullName>
        <ecNumber evidence="5">1.14.15.7</ecNumber>
    </recommendedName>
</protein>
<name>A0A2I0BDB7_9ASPA</name>
<comment type="catalytic activity">
    <reaction evidence="14">
        <text>choline + 2 reduced [2Fe-2S]-[ferredoxin] + O2 + 2 H(+) = betaine aldehyde hydrate + 2 oxidized [2Fe-2S]-[ferredoxin] + H2O</text>
        <dbReference type="Rhea" id="RHEA:17769"/>
        <dbReference type="Rhea" id="RHEA-COMP:10000"/>
        <dbReference type="Rhea" id="RHEA-COMP:10001"/>
        <dbReference type="ChEBI" id="CHEBI:15354"/>
        <dbReference type="ChEBI" id="CHEBI:15377"/>
        <dbReference type="ChEBI" id="CHEBI:15378"/>
        <dbReference type="ChEBI" id="CHEBI:15379"/>
        <dbReference type="ChEBI" id="CHEBI:15870"/>
        <dbReference type="ChEBI" id="CHEBI:33737"/>
        <dbReference type="ChEBI" id="CHEBI:33738"/>
        <dbReference type="EC" id="1.14.15.7"/>
    </reaction>
</comment>
<keyword evidence="7" id="KW-0001">2Fe-2S</keyword>
<dbReference type="GO" id="GO:0005506">
    <property type="term" value="F:iron ion binding"/>
    <property type="evidence" value="ECO:0007669"/>
    <property type="project" value="InterPro"/>
</dbReference>
<dbReference type="AlphaFoldDB" id="A0A2I0BDB7"/>
<comment type="similarity">
    <text evidence="4">Belongs to the choline monooxygenase family.</text>
</comment>
<keyword evidence="17" id="KW-1185">Reference proteome</keyword>
<evidence type="ECO:0000256" key="8">
    <source>
        <dbReference type="ARBA" id="ARBA00022723"/>
    </source>
</evidence>
<dbReference type="Proteomes" id="UP000236161">
    <property type="component" value="Unassembled WGS sequence"/>
</dbReference>
<evidence type="ECO:0000256" key="11">
    <source>
        <dbReference type="ARBA" id="ARBA00023004"/>
    </source>
</evidence>
<feature type="domain" description="Rieske" evidence="15">
    <location>
        <begin position="106"/>
        <end position="213"/>
    </location>
</feature>
<evidence type="ECO:0000256" key="6">
    <source>
        <dbReference type="ARBA" id="ARBA00014931"/>
    </source>
</evidence>
<evidence type="ECO:0000256" key="7">
    <source>
        <dbReference type="ARBA" id="ARBA00022714"/>
    </source>
</evidence>
<dbReference type="GO" id="GO:0019285">
    <property type="term" value="P:glycine betaine biosynthetic process from choline"/>
    <property type="evidence" value="ECO:0007669"/>
    <property type="project" value="UniProtKB-UniPathway"/>
</dbReference>
<evidence type="ECO:0000256" key="1">
    <source>
        <dbReference type="ARBA" id="ARBA00001962"/>
    </source>
</evidence>
<dbReference type="GO" id="GO:0009570">
    <property type="term" value="C:chloroplast stroma"/>
    <property type="evidence" value="ECO:0007669"/>
    <property type="project" value="UniProtKB-SubCell"/>
</dbReference>
<evidence type="ECO:0000313" key="16">
    <source>
        <dbReference type="EMBL" id="PKA65791.1"/>
    </source>
</evidence>
<dbReference type="SUPFAM" id="SSF50022">
    <property type="entry name" value="ISP domain"/>
    <property type="match status" value="1"/>
</dbReference>
<dbReference type="OrthoDB" id="426882at2759"/>
<reference evidence="16 17" key="1">
    <citation type="journal article" date="2017" name="Nature">
        <title>The Apostasia genome and the evolution of orchids.</title>
        <authorList>
            <person name="Zhang G.Q."/>
            <person name="Liu K.W."/>
            <person name="Li Z."/>
            <person name="Lohaus R."/>
            <person name="Hsiao Y.Y."/>
            <person name="Niu S.C."/>
            <person name="Wang J.Y."/>
            <person name="Lin Y.C."/>
            <person name="Xu Q."/>
            <person name="Chen L.J."/>
            <person name="Yoshida K."/>
            <person name="Fujiwara S."/>
            <person name="Wang Z.W."/>
            <person name="Zhang Y.Q."/>
            <person name="Mitsuda N."/>
            <person name="Wang M."/>
            <person name="Liu G.H."/>
            <person name="Pecoraro L."/>
            <person name="Huang H.X."/>
            <person name="Xiao X.J."/>
            <person name="Lin M."/>
            <person name="Wu X.Y."/>
            <person name="Wu W.L."/>
            <person name="Chen Y.Y."/>
            <person name="Chang S.B."/>
            <person name="Sakamoto S."/>
            <person name="Ohme-Takagi M."/>
            <person name="Yagi M."/>
            <person name="Zeng S.J."/>
            <person name="Shen C.Y."/>
            <person name="Yeh C.M."/>
            <person name="Luo Y.B."/>
            <person name="Tsai W.C."/>
            <person name="Van de Peer Y."/>
            <person name="Liu Z.J."/>
        </authorList>
    </citation>
    <scope>NUCLEOTIDE SEQUENCE [LARGE SCALE GENOMIC DNA]</scope>
    <source>
        <strain evidence="17">cv. Shenzhen</strain>
        <tissue evidence="16">Stem</tissue>
    </source>
</reference>
<keyword evidence="9" id="KW-0809">Transit peptide</keyword>
<dbReference type="EC" id="1.14.15.7" evidence="5"/>